<evidence type="ECO:0000313" key="7">
    <source>
        <dbReference type="Proteomes" id="UP000800981"/>
    </source>
</evidence>
<dbReference type="Proteomes" id="UP000800981">
    <property type="component" value="Unassembled WGS sequence"/>
</dbReference>
<feature type="domain" description="Glycosyltransferase 2-like" evidence="5">
    <location>
        <begin position="16"/>
        <end position="157"/>
    </location>
</feature>
<dbReference type="InterPro" id="IPR029044">
    <property type="entry name" value="Nucleotide-diphossugar_trans"/>
</dbReference>
<comment type="pathway">
    <text evidence="1">Cell wall biogenesis; cell wall polysaccharide biosynthesis.</text>
</comment>
<proteinExistence type="inferred from homology"/>
<evidence type="ECO:0000256" key="1">
    <source>
        <dbReference type="ARBA" id="ARBA00004776"/>
    </source>
</evidence>
<sequence>MGPLIGCVVLTQGKRPLELKEAVESLLRQTGVRLDVLVVGNGWEPDGLPPEVRTLALPRNLGIPAGRNAGGRAVEGELVVFLDDDASLPDSGTLAEAVARFEADPGLGLVQFHPVDPDGLPTPRRWIPRLRVGDEDRSSDVCAVWEGAVMCRREAFDRSGGWPEAFYYMHEGIDFAWRTWDAGFSVRYDGDLIAYHSARVGPGRHPGFTRYSVRNRVWIARRNLPAPLAVAYLGTWSLLTLVRLRSFPELREVLRGYLEGFREPVVDRRPMHWATAWRMTRAGRPPIV</sequence>
<name>A0ABX0GX65_9ACTN</name>
<dbReference type="SUPFAM" id="SSF53448">
    <property type="entry name" value="Nucleotide-diphospho-sugar transferases"/>
    <property type="match status" value="1"/>
</dbReference>
<accession>A0ABX0GX65</accession>
<comment type="similarity">
    <text evidence="2">Belongs to the glycosyltransferase 2 family.</text>
</comment>
<dbReference type="RefSeq" id="WP_166283371.1">
    <property type="nucleotide sequence ID" value="NZ_JAANNP010000018.1"/>
</dbReference>
<keyword evidence="4" id="KW-0808">Transferase</keyword>
<organism evidence="6 7">
    <name type="scientific">Motilibacter deserti</name>
    <dbReference type="NCBI Taxonomy" id="2714956"/>
    <lineage>
        <taxon>Bacteria</taxon>
        <taxon>Bacillati</taxon>
        <taxon>Actinomycetota</taxon>
        <taxon>Actinomycetes</taxon>
        <taxon>Motilibacterales</taxon>
        <taxon>Motilibacteraceae</taxon>
        <taxon>Motilibacter</taxon>
    </lineage>
</organism>
<comment type="caution">
    <text evidence="6">The sequence shown here is derived from an EMBL/GenBank/DDBJ whole genome shotgun (WGS) entry which is preliminary data.</text>
</comment>
<dbReference type="PANTHER" id="PTHR43179:SF12">
    <property type="entry name" value="GALACTOFURANOSYLTRANSFERASE GLFT2"/>
    <property type="match status" value="1"/>
</dbReference>
<evidence type="ECO:0000256" key="4">
    <source>
        <dbReference type="ARBA" id="ARBA00022679"/>
    </source>
</evidence>
<reference evidence="6 7" key="1">
    <citation type="submission" date="2020-03" db="EMBL/GenBank/DDBJ databases">
        <title>Two novel Motilibacter sp.</title>
        <authorList>
            <person name="Liu S."/>
        </authorList>
    </citation>
    <scope>NUCLEOTIDE SEQUENCE [LARGE SCALE GENOMIC DNA]</scope>
    <source>
        <strain evidence="6 7">E257</strain>
    </source>
</reference>
<dbReference type="InterPro" id="IPR001173">
    <property type="entry name" value="Glyco_trans_2-like"/>
</dbReference>
<protein>
    <submittedName>
        <fullName evidence="6">Glycosyltransferase</fullName>
    </submittedName>
</protein>
<keyword evidence="7" id="KW-1185">Reference proteome</keyword>
<dbReference type="Pfam" id="PF00535">
    <property type="entry name" value="Glycos_transf_2"/>
    <property type="match status" value="1"/>
</dbReference>
<keyword evidence="3" id="KW-0328">Glycosyltransferase</keyword>
<dbReference type="PANTHER" id="PTHR43179">
    <property type="entry name" value="RHAMNOSYLTRANSFERASE WBBL"/>
    <property type="match status" value="1"/>
</dbReference>
<dbReference type="Gene3D" id="3.90.550.10">
    <property type="entry name" value="Spore Coat Polysaccharide Biosynthesis Protein SpsA, Chain A"/>
    <property type="match status" value="1"/>
</dbReference>
<evidence type="ECO:0000256" key="2">
    <source>
        <dbReference type="ARBA" id="ARBA00006739"/>
    </source>
</evidence>
<dbReference type="EMBL" id="JAANNP010000018">
    <property type="protein sequence ID" value="NHC15158.1"/>
    <property type="molecule type" value="Genomic_DNA"/>
</dbReference>
<evidence type="ECO:0000313" key="6">
    <source>
        <dbReference type="EMBL" id="NHC15158.1"/>
    </source>
</evidence>
<gene>
    <name evidence="6" type="ORF">G9H71_15330</name>
</gene>
<evidence type="ECO:0000256" key="3">
    <source>
        <dbReference type="ARBA" id="ARBA00022676"/>
    </source>
</evidence>
<evidence type="ECO:0000259" key="5">
    <source>
        <dbReference type="Pfam" id="PF00535"/>
    </source>
</evidence>